<evidence type="ECO:0000313" key="2">
    <source>
        <dbReference type="Proteomes" id="UP000280759"/>
    </source>
</evidence>
<reference evidence="1 2" key="1">
    <citation type="submission" date="2018-10" db="EMBL/GenBank/DDBJ databases">
        <authorList>
            <consortium name="Molecular Microbiology and Infection Unit (UMMI)"/>
            <person name="Machado M."/>
        </authorList>
    </citation>
    <scope>NUCLEOTIDE SEQUENCE [LARGE SCALE GENOMIC DNA]</scope>
    <source>
        <strain evidence="1">FMV2238.02</strain>
    </source>
</reference>
<dbReference type="Gene3D" id="1.10.1760.20">
    <property type="match status" value="1"/>
</dbReference>
<sequence length="181" mass="20821">MLLKQNKLSVSLISMIAFLLALDLILVKFSLHGFLAMFSLSFIDRTLIGTIAGPIFSGVALGFWNIVSFFLSGGKQFIIWFPLVQAVQGFFYGLFFYKRKLSTSSKKDWLYVTFATLIILGSTTFLLTPIVLHFYYNMPFLTLYTTRLVKLIEIPIHIIITMLLLPRLQSIKEFQKFLTKR</sequence>
<keyword evidence="2" id="KW-1185">Reference proteome</keyword>
<proteinExistence type="predicted"/>
<dbReference type="EMBL" id="UXEP01000003">
    <property type="protein sequence ID" value="VDC41766.1"/>
    <property type="molecule type" value="Genomic_DNA"/>
</dbReference>
<evidence type="ECO:0000313" key="1">
    <source>
        <dbReference type="EMBL" id="VDC41766.1"/>
    </source>
</evidence>
<dbReference type="AlphaFoldDB" id="A0A3P5XN29"/>
<accession>A0A3P5XN29</accession>
<dbReference type="NCBIfam" id="TIGR04518">
    <property type="entry name" value="ECF_S_folT_fam"/>
    <property type="match status" value="1"/>
</dbReference>
<dbReference type="InterPro" id="IPR024529">
    <property type="entry name" value="ECF_trnsprt_substrate-spec"/>
</dbReference>
<dbReference type="Pfam" id="PF12822">
    <property type="entry name" value="ECF_trnsprt"/>
    <property type="match status" value="1"/>
</dbReference>
<organism evidence="1 2">
    <name type="scientific">Streptococcus canis</name>
    <dbReference type="NCBI Taxonomy" id="1329"/>
    <lineage>
        <taxon>Bacteria</taxon>
        <taxon>Bacillati</taxon>
        <taxon>Bacillota</taxon>
        <taxon>Bacilli</taxon>
        <taxon>Lactobacillales</taxon>
        <taxon>Streptococcaceae</taxon>
        <taxon>Streptococcus</taxon>
    </lineage>
</organism>
<dbReference type="RefSeq" id="WP_093999264.1">
    <property type="nucleotide sequence ID" value="NZ_BLIS01000006.1"/>
</dbReference>
<gene>
    <name evidence="1" type="primary">folT</name>
    <name evidence="1" type="ORF">FMV2238Y02_02080</name>
</gene>
<dbReference type="InterPro" id="IPR030949">
    <property type="entry name" value="ECF_S_folate_fam"/>
</dbReference>
<name>A0A3P5XN29_STRCB</name>
<dbReference type="Proteomes" id="UP000280759">
    <property type="component" value="Unassembled WGS sequence"/>
</dbReference>
<protein>
    <submittedName>
        <fullName evidence="1">Folate transporter FolT</fullName>
    </submittedName>
</protein>
<dbReference type="GO" id="GO:0022857">
    <property type="term" value="F:transmembrane transporter activity"/>
    <property type="evidence" value="ECO:0007669"/>
    <property type="project" value="InterPro"/>
</dbReference>